<dbReference type="InterPro" id="IPR058625">
    <property type="entry name" value="MdtA-like_BSH"/>
</dbReference>
<dbReference type="Pfam" id="PF25917">
    <property type="entry name" value="BSH_RND"/>
    <property type="match status" value="1"/>
</dbReference>
<proteinExistence type="inferred from homology"/>
<keyword evidence="2" id="KW-0175">Coiled coil</keyword>
<dbReference type="GO" id="GO:0015562">
    <property type="term" value="F:efflux transmembrane transporter activity"/>
    <property type="evidence" value="ECO:0007669"/>
    <property type="project" value="TreeGrafter"/>
</dbReference>
<dbReference type="EMBL" id="SRPG01000226">
    <property type="protein sequence ID" value="TGN50448.1"/>
    <property type="molecule type" value="Genomic_DNA"/>
</dbReference>
<dbReference type="Gene3D" id="2.40.420.20">
    <property type="match status" value="1"/>
</dbReference>
<feature type="signal peptide" evidence="3">
    <location>
        <begin position="1"/>
        <end position="20"/>
    </location>
</feature>
<sequence>MRRIAWIVTAGLVTVGAGTAAVVTSSRPDAAIVATDDPRLQPPVVTVVQARPVAGTTRSYTGIVAARVQSQLGFRVSGKVIERLVDVGQEVRSGQPLMRIDDTDLQLALTARRNAVDAARAVLVQAEADELRYAGSVQGGWAPEQRYEQAKAARDTARAQLAAVEAEAEVAANAATYSTLVADRDGTIVSVAAEPGQVVATGQTVVTLAESGPREAVVSLPETIRPALGAPAEAVLYGRDDQVFAARLRQLSDAADPISRTFEARFVLEGDAAQAPLGATVVIRISDTPATTQVKVPLGAILDNGQATGVWILAQDDTAVAFQPVTLTRMSGEMAVISGIDVGQDVVAMGAHMLSAGAEVRVAGAEAAQ</sequence>
<dbReference type="Proteomes" id="UP000297972">
    <property type="component" value="Unassembled WGS sequence"/>
</dbReference>
<comment type="similarity">
    <text evidence="1">Belongs to the membrane fusion protein (MFP) (TC 8.A.1) family.</text>
</comment>
<dbReference type="InterPro" id="IPR006143">
    <property type="entry name" value="RND_pump_MFP"/>
</dbReference>
<reference evidence="5 6" key="1">
    <citation type="submission" date="2019-03" db="EMBL/GenBank/DDBJ databases">
        <authorList>
            <person name="Li J."/>
        </authorList>
    </citation>
    <scope>NUCLEOTIDE SEQUENCE [LARGE SCALE GENOMIC DNA]</scope>
    <source>
        <strain evidence="5 6">3058</strain>
    </source>
</reference>
<dbReference type="Gene3D" id="2.40.30.170">
    <property type="match status" value="1"/>
</dbReference>
<accession>A0A4Z1BI05</accession>
<protein>
    <submittedName>
        <fullName evidence="5">Efflux RND transporter periplasmic adaptor subunit</fullName>
    </submittedName>
</protein>
<gene>
    <name evidence="5" type="ORF">E4L95_17480</name>
</gene>
<keyword evidence="3" id="KW-0732">Signal</keyword>
<dbReference type="GO" id="GO:1990281">
    <property type="term" value="C:efflux pump complex"/>
    <property type="evidence" value="ECO:0007669"/>
    <property type="project" value="TreeGrafter"/>
</dbReference>
<keyword evidence="6" id="KW-1185">Reference proteome</keyword>
<dbReference type="PANTHER" id="PTHR30469:SF18">
    <property type="entry name" value="RESISTANCE-NODULATION-CELL DIVISION (RND) EFFLUX MEMBRANE FUSION PROTEIN-RELATED"/>
    <property type="match status" value="1"/>
</dbReference>
<dbReference type="Gene3D" id="2.40.50.100">
    <property type="match status" value="1"/>
</dbReference>
<evidence type="ECO:0000256" key="2">
    <source>
        <dbReference type="SAM" id="Coils"/>
    </source>
</evidence>
<evidence type="ECO:0000313" key="6">
    <source>
        <dbReference type="Proteomes" id="UP000297972"/>
    </source>
</evidence>
<feature type="chain" id="PRO_5021324874" evidence="3">
    <location>
        <begin position="21"/>
        <end position="369"/>
    </location>
</feature>
<dbReference type="PANTHER" id="PTHR30469">
    <property type="entry name" value="MULTIDRUG RESISTANCE PROTEIN MDTA"/>
    <property type="match status" value="1"/>
</dbReference>
<dbReference type="NCBIfam" id="TIGR01730">
    <property type="entry name" value="RND_mfp"/>
    <property type="match status" value="1"/>
</dbReference>
<evidence type="ECO:0000256" key="3">
    <source>
        <dbReference type="SAM" id="SignalP"/>
    </source>
</evidence>
<dbReference type="OrthoDB" id="9813967at2"/>
<feature type="coiled-coil region" evidence="2">
    <location>
        <begin position="147"/>
        <end position="174"/>
    </location>
</feature>
<dbReference type="Gene3D" id="1.10.287.470">
    <property type="entry name" value="Helix hairpin bin"/>
    <property type="match status" value="1"/>
</dbReference>
<feature type="domain" description="Multidrug resistance protein MdtA-like barrel-sandwich hybrid" evidence="4">
    <location>
        <begin position="72"/>
        <end position="205"/>
    </location>
</feature>
<evidence type="ECO:0000256" key="1">
    <source>
        <dbReference type="ARBA" id="ARBA00009477"/>
    </source>
</evidence>
<dbReference type="RefSeq" id="WP_135818694.1">
    <property type="nucleotide sequence ID" value="NZ_SRPG01000226.1"/>
</dbReference>
<comment type="caution">
    <text evidence="5">The sequence shown here is derived from an EMBL/GenBank/DDBJ whole genome shotgun (WGS) entry which is preliminary data.</text>
</comment>
<name>A0A4Z1BI05_9RHOB</name>
<dbReference type="AlphaFoldDB" id="A0A4Z1BI05"/>
<organism evidence="5 6">
    <name type="scientific">Paracoccus liaowanqingii</name>
    <dbReference type="NCBI Taxonomy" id="2560053"/>
    <lineage>
        <taxon>Bacteria</taxon>
        <taxon>Pseudomonadati</taxon>
        <taxon>Pseudomonadota</taxon>
        <taxon>Alphaproteobacteria</taxon>
        <taxon>Rhodobacterales</taxon>
        <taxon>Paracoccaceae</taxon>
        <taxon>Paracoccus</taxon>
    </lineage>
</organism>
<dbReference type="SUPFAM" id="SSF111369">
    <property type="entry name" value="HlyD-like secretion proteins"/>
    <property type="match status" value="1"/>
</dbReference>
<evidence type="ECO:0000259" key="4">
    <source>
        <dbReference type="Pfam" id="PF25917"/>
    </source>
</evidence>
<evidence type="ECO:0000313" key="5">
    <source>
        <dbReference type="EMBL" id="TGN50448.1"/>
    </source>
</evidence>